<comment type="caution">
    <text evidence="4">The sequence shown here is derived from an EMBL/GenBank/DDBJ whole genome shotgun (WGS) entry which is preliminary data.</text>
</comment>
<dbReference type="Gene3D" id="3.10.350.10">
    <property type="entry name" value="LysM domain"/>
    <property type="match status" value="1"/>
</dbReference>
<evidence type="ECO:0000313" key="5">
    <source>
        <dbReference type="Proteomes" id="UP000259273"/>
    </source>
</evidence>
<evidence type="ECO:0000256" key="1">
    <source>
        <dbReference type="ARBA" id="ARBA00038420"/>
    </source>
</evidence>
<evidence type="ECO:0000259" key="3">
    <source>
        <dbReference type="PROSITE" id="PS51782"/>
    </source>
</evidence>
<dbReference type="Pfam" id="PF01551">
    <property type="entry name" value="Peptidase_M23"/>
    <property type="match status" value="1"/>
</dbReference>
<dbReference type="GO" id="GO:0004222">
    <property type="term" value="F:metalloendopeptidase activity"/>
    <property type="evidence" value="ECO:0007669"/>
    <property type="project" value="TreeGrafter"/>
</dbReference>
<comment type="similarity">
    <text evidence="1">Belongs to the E.coli NlpD/Haemophilus LppB family.</text>
</comment>
<dbReference type="CDD" id="cd12797">
    <property type="entry name" value="M23_peptidase"/>
    <property type="match status" value="1"/>
</dbReference>
<dbReference type="Pfam" id="PF01476">
    <property type="entry name" value="LysM"/>
    <property type="match status" value="1"/>
</dbReference>
<dbReference type="InterPro" id="IPR050570">
    <property type="entry name" value="Cell_wall_metabolism_enzyme"/>
</dbReference>
<dbReference type="Gene3D" id="2.70.70.10">
    <property type="entry name" value="Glucose Permease (Domain IIA)"/>
    <property type="match status" value="1"/>
</dbReference>
<dbReference type="InterPro" id="IPR011055">
    <property type="entry name" value="Dup_hybrid_motif"/>
</dbReference>
<gene>
    <name evidence="4" type="ORF">DCP75_19435</name>
</gene>
<dbReference type="SUPFAM" id="SSF51261">
    <property type="entry name" value="Duplicated hybrid motif"/>
    <property type="match status" value="1"/>
</dbReference>
<protein>
    <submittedName>
        <fullName evidence="4">Peptigoglycan-binding protein LysM</fullName>
    </submittedName>
</protein>
<dbReference type="InterPro" id="IPR036779">
    <property type="entry name" value="LysM_dom_sf"/>
</dbReference>
<dbReference type="InterPro" id="IPR016047">
    <property type="entry name" value="M23ase_b-sheet_dom"/>
</dbReference>
<feature type="domain" description="LysM" evidence="3">
    <location>
        <begin position="50"/>
        <end position="94"/>
    </location>
</feature>
<dbReference type="GO" id="GO:0009279">
    <property type="term" value="C:cell outer membrane"/>
    <property type="evidence" value="ECO:0007669"/>
    <property type="project" value="TreeGrafter"/>
</dbReference>
<dbReference type="SMART" id="SM00257">
    <property type="entry name" value="LysM"/>
    <property type="match status" value="1"/>
</dbReference>
<dbReference type="GO" id="GO:0032153">
    <property type="term" value="C:cell division site"/>
    <property type="evidence" value="ECO:0007669"/>
    <property type="project" value="TreeGrafter"/>
</dbReference>
<accession>A0A3C1KT64</accession>
<dbReference type="PROSITE" id="PS51782">
    <property type="entry name" value="LYSM"/>
    <property type="match status" value="1"/>
</dbReference>
<dbReference type="STRING" id="1121937.GCA_000423125_01231"/>
<feature type="compositionally biased region" description="Low complexity" evidence="2">
    <location>
        <begin position="140"/>
        <end position="164"/>
    </location>
</feature>
<reference evidence="4 5" key="1">
    <citation type="journal article" date="2018" name="Nat. Biotechnol.">
        <title>A standardized bacterial taxonomy based on genome phylogeny substantially revises the tree of life.</title>
        <authorList>
            <person name="Parks D.H."/>
            <person name="Chuvochina M."/>
            <person name="Waite D.W."/>
            <person name="Rinke C."/>
            <person name="Skarshewski A."/>
            <person name="Chaumeil P.A."/>
            <person name="Hugenholtz P."/>
        </authorList>
    </citation>
    <scope>NUCLEOTIDE SEQUENCE [LARGE SCALE GENOMIC DNA]</scope>
    <source>
        <strain evidence="4">UBA9158</strain>
    </source>
</reference>
<dbReference type="AlphaFoldDB" id="A0A3C1KT64"/>
<feature type="compositionally biased region" description="Pro residues" evidence="2">
    <location>
        <begin position="130"/>
        <end position="139"/>
    </location>
</feature>
<feature type="compositionally biased region" description="Low complexity" evidence="2">
    <location>
        <begin position="113"/>
        <end position="129"/>
    </location>
</feature>
<name>A0A3C1KT64_9GAMM</name>
<organism evidence="4 5">
    <name type="scientific">Haliea salexigens</name>
    <dbReference type="NCBI Taxonomy" id="287487"/>
    <lineage>
        <taxon>Bacteria</taxon>
        <taxon>Pseudomonadati</taxon>
        <taxon>Pseudomonadota</taxon>
        <taxon>Gammaproteobacteria</taxon>
        <taxon>Cellvibrionales</taxon>
        <taxon>Halieaceae</taxon>
        <taxon>Haliea</taxon>
    </lineage>
</organism>
<evidence type="ECO:0000313" key="4">
    <source>
        <dbReference type="EMBL" id="HAN29847.1"/>
    </source>
</evidence>
<proteinExistence type="inferred from homology"/>
<dbReference type="PANTHER" id="PTHR21666:SF263">
    <property type="entry name" value="MUREIN HYDROLASE ACTIVATOR NLPD"/>
    <property type="match status" value="1"/>
</dbReference>
<feature type="region of interest" description="Disordered" evidence="2">
    <location>
        <begin position="99"/>
        <end position="164"/>
    </location>
</feature>
<dbReference type="Proteomes" id="UP000259273">
    <property type="component" value="Unassembled WGS sequence"/>
</dbReference>
<dbReference type="CDD" id="cd00118">
    <property type="entry name" value="LysM"/>
    <property type="match status" value="1"/>
</dbReference>
<dbReference type="InterPro" id="IPR018392">
    <property type="entry name" value="LysM"/>
</dbReference>
<sequence>MLNLPVSRFLRGSALLLLGGILLLTGCGSGGRAPIEDRHSPAAVGGVASERYVVRRGDTLYAIAFRFGMDFRSVAAANGIASPYTIYPGQNLIIRSGSQQVAYSPPRSAPDTSTTRPAPVAAPATRAVPAPAPVTPSPAAPASGAPAAPRSADPAPPLAAARTPPAARLVPVSAWRWPSDGPVTRRYSATVHKGIDIGGRKGDPVVAVAAGDVVYAGTGIVGFGELLIIKHDDVYLSAYGHNDRLLVAEGARVAAGQQIAEKGSTGTDVVKLHFEIRKEGKPIDPLQLLPRR</sequence>
<evidence type="ECO:0000256" key="2">
    <source>
        <dbReference type="SAM" id="MobiDB-lite"/>
    </source>
</evidence>
<dbReference type="EMBL" id="DMND01000262">
    <property type="protein sequence ID" value="HAN29847.1"/>
    <property type="molecule type" value="Genomic_DNA"/>
</dbReference>
<dbReference type="PANTHER" id="PTHR21666">
    <property type="entry name" value="PEPTIDASE-RELATED"/>
    <property type="match status" value="1"/>
</dbReference>